<dbReference type="EMBL" id="JAADJG010000559">
    <property type="protein sequence ID" value="KAF4443982.1"/>
    <property type="molecule type" value="Genomic_DNA"/>
</dbReference>
<dbReference type="PANTHER" id="PTHR43751">
    <property type="entry name" value="SULFATASE"/>
    <property type="match status" value="1"/>
</dbReference>
<comment type="caution">
    <text evidence="3">The sequence shown here is derived from an EMBL/GenBank/DDBJ whole genome shotgun (WGS) entry which is preliminary data.</text>
</comment>
<feature type="domain" description="Sulfatase N-terminal" evidence="2">
    <location>
        <begin position="580"/>
        <end position="778"/>
    </location>
</feature>
<dbReference type="InterPro" id="IPR052701">
    <property type="entry name" value="GAG_Ulvan_Degrading_Sulfatases"/>
</dbReference>
<name>A0A8H4K5C7_9HYPO</name>
<organism evidence="3 4">
    <name type="scientific">Fusarium austroafricanum</name>
    <dbReference type="NCBI Taxonomy" id="2364996"/>
    <lineage>
        <taxon>Eukaryota</taxon>
        <taxon>Fungi</taxon>
        <taxon>Dikarya</taxon>
        <taxon>Ascomycota</taxon>
        <taxon>Pezizomycotina</taxon>
        <taxon>Sordariomycetes</taxon>
        <taxon>Hypocreomycetidae</taxon>
        <taxon>Hypocreales</taxon>
        <taxon>Nectriaceae</taxon>
        <taxon>Fusarium</taxon>
        <taxon>Fusarium concolor species complex</taxon>
    </lineage>
</organism>
<sequence>MWFLFSVSYVFGIFFVSILASKLLHLWTHFWTVPASAFFLYLPTFFLFDILATLIVRLLLSQNKTVLAWVGCFIGGFVTLISIGGSASQLGFFLKTGGELDWRDATAYTTSKEGLKVLFSGSEAVIGCGIVLLIIAMPIHGIFYRAFGAFLGAICDSMLSVYSYVRSFRMRIPGIQRGKYSALKNDTDLESTDTYSMEEDFRSSAEGPSRLGGEKLATARGKIARFFQRIPFFNWLWKIALALFLMVTLILRPAKPYDLLSITLPVSMLDVFSSQPDFCISQRRIVMNDFPLPELINKTTWKQPDGDYFRGWAPLPNKDMSPLAEKYRKHSVDWLPKGDLPRGFFRFDPKRFKHGYHGSLSDNSVMGDNRCSEVALVEKDPYYNPVSDPLKITNLDTDVLPTLKKALGNGDVKIKHVVFILMESLRQDFWPLQQGSHTHSLIMDLNKSDKEKEAANERLSQMMPHIEKITGLSQGFTDKNGKPYPKANYTWHDTAEEGFGGINVASAYTAATMSTKSYCANHCGSYPMPVEKFAEADTDAYQPCIPQVLAMLNKVKKNVSSDTDDFRDLQWKTALFEAEIEEYDRQEKFDAKLGFQHIITKKQLEADWRFNKSDILGQKINYFAYPEPILLPHLREFITNTTANNQRMWLSHFTSTTHHAWGLPKGTPYLDYVSHTGANSAHDNFNRYLNTVKYHDGWMATLMNLLEEQGIANETLVVFAGDHGHSFKDDAGKEGTYENSFLSNYRVGLTFRHPHLPRVQYDANSTTISILPTILDLLINSGSLNEKDTHIASDLVQDYEGQSLIRPYKKKDGDRRAWAFSVVNSGAGMLGVTSADVPWRLVIPLNKVVEYRVNDALHDPMELSTVSAWTPDELETAARTALGDEAASWVAEAIPVAQWWVNERQRLWRYHHLSS</sequence>
<dbReference type="PANTHER" id="PTHR43751:SF3">
    <property type="entry name" value="SULFATASE N-TERMINAL DOMAIN-CONTAINING PROTEIN"/>
    <property type="match status" value="1"/>
</dbReference>
<proteinExistence type="predicted"/>
<gene>
    <name evidence="3" type="ORF">F53441_11277</name>
</gene>
<keyword evidence="1" id="KW-0472">Membrane</keyword>
<feature type="transmembrane region" description="Helical" evidence="1">
    <location>
        <begin position="66"/>
        <end position="94"/>
    </location>
</feature>
<keyword evidence="4" id="KW-1185">Reference proteome</keyword>
<accession>A0A8H4K5C7</accession>
<dbReference type="InterPro" id="IPR000917">
    <property type="entry name" value="Sulfatase_N"/>
</dbReference>
<evidence type="ECO:0000256" key="1">
    <source>
        <dbReference type="SAM" id="Phobius"/>
    </source>
</evidence>
<feature type="transmembrane region" description="Helical" evidence="1">
    <location>
        <begin position="142"/>
        <end position="165"/>
    </location>
</feature>
<dbReference type="Gene3D" id="3.40.720.10">
    <property type="entry name" value="Alkaline Phosphatase, subunit A"/>
    <property type="match status" value="1"/>
</dbReference>
<feature type="transmembrane region" description="Helical" evidence="1">
    <location>
        <begin position="6"/>
        <end position="26"/>
    </location>
</feature>
<dbReference type="AlphaFoldDB" id="A0A8H4K5C7"/>
<dbReference type="Proteomes" id="UP000605986">
    <property type="component" value="Unassembled WGS sequence"/>
</dbReference>
<keyword evidence="1" id="KW-1133">Transmembrane helix</keyword>
<evidence type="ECO:0000313" key="3">
    <source>
        <dbReference type="EMBL" id="KAF4443982.1"/>
    </source>
</evidence>
<evidence type="ECO:0000259" key="2">
    <source>
        <dbReference type="Pfam" id="PF00884"/>
    </source>
</evidence>
<feature type="transmembrane region" description="Helical" evidence="1">
    <location>
        <begin position="38"/>
        <end position="60"/>
    </location>
</feature>
<dbReference type="InterPro" id="IPR017850">
    <property type="entry name" value="Alkaline_phosphatase_core_sf"/>
</dbReference>
<feature type="transmembrane region" description="Helical" evidence="1">
    <location>
        <begin position="115"/>
        <end position="136"/>
    </location>
</feature>
<dbReference type="Pfam" id="PF00884">
    <property type="entry name" value="Sulfatase"/>
    <property type="match status" value="1"/>
</dbReference>
<protein>
    <submittedName>
        <fullName evidence="3">Sulfatase protein</fullName>
    </submittedName>
</protein>
<reference evidence="3" key="1">
    <citation type="submission" date="2020-01" db="EMBL/GenBank/DDBJ databases">
        <title>Identification and distribution of gene clusters putatively required for synthesis of sphingolipid metabolism inhibitors in phylogenetically diverse species of the filamentous fungus Fusarium.</title>
        <authorList>
            <person name="Kim H.-S."/>
            <person name="Busman M."/>
            <person name="Brown D.W."/>
            <person name="Divon H."/>
            <person name="Uhlig S."/>
            <person name="Proctor R.H."/>
        </authorList>
    </citation>
    <scope>NUCLEOTIDE SEQUENCE</scope>
    <source>
        <strain evidence="3">NRRL 53441</strain>
    </source>
</reference>
<keyword evidence="1" id="KW-0812">Transmembrane</keyword>
<evidence type="ECO:0000313" key="4">
    <source>
        <dbReference type="Proteomes" id="UP000605986"/>
    </source>
</evidence>
<dbReference type="OrthoDB" id="96314at2759"/>
<feature type="transmembrane region" description="Helical" evidence="1">
    <location>
        <begin position="232"/>
        <end position="251"/>
    </location>
</feature>
<dbReference type="SUPFAM" id="SSF53649">
    <property type="entry name" value="Alkaline phosphatase-like"/>
    <property type="match status" value="1"/>
</dbReference>